<evidence type="ECO:0000259" key="3">
    <source>
        <dbReference type="PROSITE" id="PS51352"/>
    </source>
</evidence>
<evidence type="ECO:0000256" key="2">
    <source>
        <dbReference type="SAM" id="SignalP"/>
    </source>
</evidence>
<dbReference type="PANTHER" id="PTHR15337">
    <property type="entry name" value="ANTERIOR GRADIENT PROTEIN-RELATED"/>
    <property type="match status" value="1"/>
</dbReference>
<name>A0A2P6NWE4_9EUKA</name>
<organism evidence="4 5">
    <name type="scientific">Planoprotostelium fungivorum</name>
    <dbReference type="NCBI Taxonomy" id="1890364"/>
    <lineage>
        <taxon>Eukaryota</taxon>
        <taxon>Amoebozoa</taxon>
        <taxon>Evosea</taxon>
        <taxon>Variosea</taxon>
        <taxon>Cavosteliida</taxon>
        <taxon>Cavosteliaceae</taxon>
        <taxon>Planoprotostelium</taxon>
    </lineage>
</organism>
<comment type="caution">
    <text evidence="4">The sequence shown here is derived from an EMBL/GenBank/DDBJ whole genome shotgun (WGS) entry which is preliminary data.</text>
</comment>
<reference evidence="4 5" key="1">
    <citation type="journal article" date="2018" name="Genome Biol. Evol.">
        <title>Multiple Roots of Fruiting Body Formation in Amoebozoa.</title>
        <authorList>
            <person name="Hillmann F."/>
            <person name="Forbes G."/>
            <person name="Novohradska S."/>
            <person name="Ferling I."/>
            <person name="Riege K."/>
            <person name="Groth M."/>
            <person name="Westermann M."/>
            <person name="Marz M."/>
            <person name="Spaller T."/>
            <person name="Winckler T."/>
            <person name="Schaap P."/>
            <person name="Glockner G."/>
        </authorList>
    </citation>
    <scope>NUCLEOTIDE SEQUENCE [LARGE SCALE GENOMIC DNA]</scope>
    <source>
        <strain evidence="4 5">Jena</strain>
    </source>
</reference>
<dbReference type="Gene3D" id="3.40.30.10">
    <property type="entry name" value="Glutaredoxin"/>
    <property type="match status" value="1"/>
</dbReference>
<dbReference type="Proteomes" id="UP000241769">
    <property type="component" value="Unassembled WGS sequence"/>
</dbReference>
<evidence type="ECO:0000313" key="5">
    <source>
        <dbReference type="Proteomes" id="UP000241769"/>
    </source>
</evidence>
<sequence>MKGLIVLALLSLLSIALCEVESDKSHGWGDKIQWKKLDEALSDDSKPTLVVIHKSWCGACKNLRPKFAESEEIAQLSAHFNMVNTLDDEEPSDSQFKPDGGYIPRILFVDHKTKKVDPNIYNENGNPSYKYYYGDVSGIADAMKRAKELLKA</sequence>
<feature type="domain" description="Thioredoxin" evidence="3">
    <location>
        <begin position="6"/>
        <end position="151"/>
    </location>
</feature>
<dbReference type="OrthoDB" id="262308at2759"/>
<feature type="signal peptide" evidence="2">
    <location>
        <begin position="1"/>
        <end position="18"/>
    </location>
</feature>
<proteinExistence type="predicted"/>
<dbReference type="InterPro" id="IPR051099">
    <property type="entry name" value="AGR/TXD"/>
</dbReference>
<dbReference type="SUPFAM" id="SSF52833">
    <property type="entry name" value="Thioredoxin-like"/>
    <property type="match status" value="1"/>
</dbReference>
<protein>
    <submittedName>
        <fullName evidence="4">Thioredoxin domain containing like</fullName>
    </submittedName>
</protein>
<dbReference type="Pfam" id="PF13899">
    <property type="entry name" value="Thioredoxin_7"/>
    <property type="match status" value="1"/>
</dbReference>
<dbReference type="GO" id="GO:0005783">
    <property type="term" value="C:endoplasmic reticulum"/>
    <property type="evidence" value="ECO:0007669"/>
    <property type="project" value="TreeGrafter"/>
</dbReference>
<dbReference type="PROSITE" id="PS00194">
    <property type="entry name" value="THIOREDOXIN_1"/>
    <property type="match status" value="1"/>
</dbReference>
<evidence type="ECO:0000313" key="4">
    <source>
        <dbReference type="EMBL" id="PRP88285.1"/>
    </source>
</evidence>
<dbReference type="InterPro" id="IPR013766">
    <property type="entry name" value="Thioredoxin_domain"/>
</dbReference>
<dbReference type="EMBL" id="MDYQ01000012">
    <property type="protein sequence ID" value="PRP88285.1"/>
    <property type="molecule type" value="Genomic_DNA"/>
</dbReference>
<evidence type="ECO:0000256" key="1">
    <source>
        <dbReference type="ARBA" id="ARBA00022729"/>
    </source>
</evidence>
<feature type="chain" id="PRO_5015171914" evidence="2">
    <location>
        <begin position="19"/>
        <end position="152"/>
    </location>
</feature>
<keyword evidence="1 2" id="KW-0732">Signal</keyword>
<dbReference type="PROSITE" id="PS51352">
    <property type="entry name" value="THIOREDOXIN_2"/>
    <property type="match status" value="1"/>
</dbReference>
<dbReference type="STRING" id="1890364.A0A2P6NWE4"/>
<dbReference type="InParanoid" id="A0A2P6NWE4"/>
<gene>
    <name evidence="4" type="ORF">PROFUN_03394</name>
</gene>
<dbReference type="AlphaFoldDB" id="A0A2P6NWE4"/>
<dbReference type="InterPro" id="IPR036249">
    <property type="entry name" value="Thioredoxin-like_sf"/>
</dbReference>
<dbReference type="InterPro" id="IPR017937">
    <property type="entry name" value="Thioredoxin_CS"/>
</dbReference>
<accession>A0A2P6NWE4</accession>
<dbReference type="PANTHER" id="PTHR15337:SF11">
    <property type="entry name" value="THIOREDOXIN DOMAIN-CONTAINING PROTEIN"/>
    <property type="match status" value="1"/>
</dbReference>
<keyword evidence="5" id="KW-1185">Reference proteome</keyword>